<comment type="similarity">
    <text evidence="7">Belongs to the TFIIE beta subunit family.</text>
</comment>
<keyword evidence="5 7" id="KW-0539">Nucleus</keyword>
<reference evidence="10" key="1">
    <citation type="submission" date="2019-04" db="EMBL/GenBank/DDBJ databases">
        <title>Sequencing of skin fungus with MAO and IRED activity.</title>
        <authorList>
            <person name="Marsaioli A.J."/>
            <person name="Bonatto J.M.C."/>
            <person name="Reis Junior O."/>
        </authorList>
    </citation>
    <scope>NUCLEOTIDE SEQUENCE</scope>
    <source>
        <strain evidence="10">30M1</strain>
    </source>
</reference>
<dbReference type="InterPro" id="IPR040501">
    <property type="entry name" value="TFA2_Winged_2"/>
</dbReference>
<dbReference type="Proteomes" id="UP000801428">
    <property type="component" value="Unassembled WGS sequence"/>
</dbReference>
<name>A0A9P4T4M9_CURKU</name>
<dbReference type="PIRSF" id="PIRSF016398">
    <property type="entry name" value="TFIIE-beta"/>
    <property type="match status" value="1"/>
</dbReference>
<evidence type="ECO:0000256" key="3">
    <source>
        <dbReference type="ARBA" id="ARBA00023125"/>
    </source>
</evidence>
<dbReference type="EMBL" id="SWKU01000043">
    <property type="protein sequence ID" value="KAF2994165.1"/>
    <property type="molecule type" value="Genomic_DNA"/>
</dbReference>
<comment type="function">
    <text evidence="6 7">Recruits TFIIH to the initiation complex and stimulates the RNA polymerase II C-terminal domain kinase and DNA-dependent ATPase activities of TFIIH. Both TFIIH and TFIIE are required for promoter clearance by RNA polymerase.</text>
</comment>
<feature type="region of interest" description="Disordered" evidence="8">
    <location>
        <begin position="1"/>
        <end position="35"/>
    </location>
</feature>
<dbReference type="PANTHER" id="PTHR12716">
    <property type="entry name" value="TRANSCRIPTION INITIATION FACTOR IIE, BETA SUBUNIT"/>
    <property type="match status" value="1"/>
</dbReference>
<accession>A0A9P4T4M9</accession>
<evidence type="ECO:0000256" key="4">
    <source>
        <dbReference type="ARBA" id="ARBA00023163"/>
    </source>
</evidence>
<dbReference type="Pfam" id="PF18121">
    <property type="entry name" value="TFA2_Winged_2"/>
    <property type="match status" value="1"/>
</dbReference>
<dbReference type="GO" id="GO:0001097">
    <property type="term" value="F:TFIIH-class transcription factor complex binding"/>
    <property type="evidence" value="ECO:0007669"/>
    <property type="project" value="TreeGrafter"/>
</dbReference>
<evidence type="ECO:0000313" key="10">
    <source>
        <dbReference type="EMBL" id="KAF2994165.1"/>
    </source>
</evidence>
<evidence type="ECO:0000313" key="11">
    <source>
        <dbReference type="Proteomes" id="UP000801428"/>
    </source>
</evidence>
<keyword evidence="3 7" id="KW-0238">DNA-binding</keyword>
<dbReference type="InterPro" id="IPR016656">
    <property type="entry name" value="TFIIE-bsu"/>
</dbReference>
<dbReference type="Pfam" id="PF02186">
    <property type="entry name" value="TFIIE_beta"/>
    <property type="match status" value="1"/>
</dbReference>
<dbReference type="PROSITE" id="PS51351">
    <property type="entry name" value="TFIIE_BETA_C"/>
    <property type="match status" value="1"/>
</dbReference>
<comment type="subcellular location">
    <subcellularLocation>
        <location evidence="1 7">Nucleus</location>
    </subcellularLocation>
</comment>
<protein>
    <recommendedName>
        <fullName evidence="7">Transcription initiation factor IIE subunit beta</fullName>
    </recommendedName>
</protein>
<dbReference type="GO" id="GO:0006367">
    <property type="term" value="P:transcription initiation at RNA polymerase II promoter"/>
    <property type="evidence" value="ECO:0007669"/>
    <property type="project" value="UniProtKB-UniRule"/>
</dbReference>
<comment type="caution">
    <text evidence="10">The sequence shown here is derived from an EMBL/GenBank/DDBJ whole genome shotgun (WGS) entry which is preliminary data.</text>
</comment>
<evidence type="ECO:0000256" key="1">
    <source>
        <dbReference type="ARBA" id="ARBA00004123"/>
    </source>
</evidence>
<evidence type="ECO:0000256" key="2">
    <source>
        <dbReference type="ARBA" id="ARBA00023015"/>
    </source>
</evidence>
<keyword evidence="2 7" id="KW-0805">Transcription regulation</keyword>
<feature type="domain" description="TFIIE beta" evidence="9">
    <location>
        <begin position="36"/>
        <end position="117"/>
    </location>
</feature>
<organism evidence="10 11">
    <name type="scientific">Curvularia kusanoi</name>
    <name type="common">Cochliobolus kusanoi</name>
    <dbReference type="NCBI Taxonomy" id="90978"/>
    <lineage>
        <taxon>Eukaryota</taxon>
        <taxon>Fungi</taxon>
        <taxon>Dikarya</taxon>
        <taxon>Ascomycota</taxon>
        <taxon>Pezizomycotina</taxon>
        <taxon>Dothideomycetes</taxon>
        <taxon>Pleosporomycetidae</taxon>
        <taxon>Pleosporales</taxon>
        <taxon>Pleosporineae</taxon>
        <taxon>Pleosporaceae</taxon>
        <taxon>Curvularia</taxon>
    </lineage>
</organism>
<keyword evidence="4 7" id="KW-0804">Transcription</keyword>
<evidence type="ECO:0000256" key="5">
    <source>
        <dbReference type="ARBA" id="ARBA00023242"/>
    </source>
</evidence>
<evidence type="ECO:0000256" key="6">
    <source>
        <dbReference type="ARBA" id="ARBA00025581"/>
    </source>
</evidence>
<evidence type="ECO:0000256" key="8">
    <source>
        <dbReference type="SAM" id="MobiDB-lite"/>
    </source>
</evidence>
<evidence type="ECO:0000256" key="7">
    <source>
        <dbReference type="PIRNR" id="PIRNR016398"/>
    </source>
</evidence>
<proteinExistence type="inferred from homology"/>
<keyword evidence="11" id="KW-1185">Reference proteome</keyword>
<gene>
    <name evidence="10" type="ORF">E8E13_001076</name>
</gene>
<dbReference type="InterPro" id="IPR003166">
    <property type="entry name" value="TFIIE_bsu_DNA-bd"/>
</dbReference>
<dbReference type="GO" id="GO:0003677">
    <property type="term" value="F:DNA binding"/>
    <property type="evidence" value="ECO:0007669"/>
    <property type="project" value="UniProtKB-UniRule"/>
</dbReference>
<comment type="subunit">
    <text evidence="7">Tetramer of two alpha and two beta chains.</text>
</comment>
<evidence type="ECO:0000259" key="9">
    <source>
        <dbReference type="PROSITE" id="PS51351"/>
    </source>
</evidence>
<dbReference type="PANTHER" id="PTHR12716:SF8">
    <property type="entry name" value="TRANSCRIPTION INITIATION FACTOR IIE SUBUNIT BETA"/>
    <property type="match status" value="1"/>
</dbReference>
<dbReference type="GO" id="GO:0005673">
    <property type="term" value="C:transcription factor TFIIE complex"/>
    <property type="evidence" value="ECO:0007669"/>
    <property type="project" value="UniProtKB-UniRule"/>
</dbReference>
<dbReference type="OrthoDB" id="5323195at2759"/>
<dbReference type="AlphaFoldDB" id="A0A9P4T4M9"/>
<sequence length="258" mass="29179">MSFANRLDVAAPSPTPSNTSANGTKRKREGQKAEVFSTPQSVGTGQYIGTQYTYVTEHLKDGMKKMTFEEIMQYLNVGDEARRLALKQMFHSADKSSRIAFDPKLGKYHYKSIYPIENPSQLKAYLQAQKSWKGIAVKDLKDGWPSVAEDVKKMADKNLIMLKLTKDGAPKMIWDNDPSLIHDMELQFMSDWHKIAIPANPDELRNTLTNVGLNVATAPRLVIDNTVKTKKKRAPRKNGKVTNDHMKHKLMDFGALRK</sequence>